<proteinExistence type="predicted"/>
<dbReference type="Proteomes" id="UP000539710">
    <property type="component" value="Unassembled WGS sequence"/>
</dbReference>
<name>A0A7D7QFE5_9FLAO</name>
<feature type="domain" description="Peptidase M14" evidence="1">
    <location>
        <begin position="37"/>
        <end position="129"/>
    </location>
</feature>
<dbReference type="KEGG" id="cbau:H1R16_01970"/>
<dbReference type="Pfam" id="PF00246">
    <property type="entry name" value="Peptidase_M14"/>
    <property type="match status" value="1"/>
</dbReference>
<dbReference type="EMBL" id="CP059472">
    <property type="protein sequence ID" value="QMS98803.1"/>
    <property type="molecule type" value="Genomic_DNA"/>
</dbReference>
<evidence type="ECO:0000259" key="1">
    <source>
        <dbReference type="Pfam" id="PF00246"/>
    </source>
</evidence>
<dbReference type="GO" id="GO:0006508">
    <property type="term" value="P:proteolysis"/>
    <property type="evidence" value="ECO:0007669"/>
    <property type="project" value="InterPro"/>
</dbReference>
<accession>A0A7D7QFE5</accession>
<dbReference type="GO" id="GO:0008270">
    <property type="term" value="F:zinc ion binding"/>
    <property type="evidence" value="ECO:0007669"/>
    <property type="project" value="InterPro"/>
</dbReference>
<reference evidence="5" key="2">
    <citation type="submission" date="2020-07" db="EMBL/GenBank/DDBJ databases">
        <title>Flavobacterium sp. xlx-214.</title>
        <authorList>
            <person name="Yang C."/>
        </authorList>
    </citation>
    <scope>NUCLEOTIDE SEQUENCE [LARGE SCALE GENOMIC DNA]</scope>
    <source>
        <strain evidence="5">CX-624</strain>
    </source>
</reference>
<reference evidence="2" key="3">
    <citation type="submission" date="2020-07" db="EMBL/GenBank/DDBJ databases">
        <authorList>
            <person name="Yang C."/>
        </authorList>
    </citation>
    <scope>NUCLEOTIDE SEQUENCE</scope>
    <source>
        <strain evidence="2">Cx-624</strain>
    </source>
</reference>
<dbReference type="Gene3D" id="3.40.630.10">
    <property type="entry name" value="Zn peptidases"/>
    <property type="match status" value="1"/>
</dbReference>
<gene>
    <name evidence="3" type="ORF">H1R16_01970</name>
    <name evidence="2" type="ORF">H2507_01300</name>
</gene>
<sequence length="368" mass="42060">MKFLDAYRRNPNFPNRYIPPAGLAEFLQDNLSDYSRIIGKSVRGRPIYLTSFGKGPIRILAWSQMHGNESNSTHAMLDMLETFKHHPLLHSKLYSQISLDFIFMLNPDGSETWERRNAQDLDMNRDFLKLETAELPLLKDIALTGNYDYALNLHEQRTIFTTDGTNPATLSFLSPSVSTNREITDVRRKSMAVIAAVYSQLNIDLPNQIGRYTDEFYPSSVGDNLSKAGLPTILFEGGYYPDDPLRQVSRKYYTVALYEALSAIARLNGAVDGFEKYFEIPENRETHYDHIYRNVRLNTPFECILDIAVQNREIYRTGDDEISFVPIVAAVGDCKGKKGWKETDCSGREFRSASVYPKVDEEVQFEIV</sequence>
<organism evidence="3 4">
    <name type="scientific">Marnyiella aurantia</name>
    <dbReference type="NCBI Taxonomy" id="2758037"/>
    <lineage>
        <taxon>Bacteria</taxon>
        <taxon>Pseudomonadati</taxon>
        <taxon>Bacteroidota</taxon>
        <taxon>Flavobacteriia</taxon>
        <taxon>Flavobacteriales</taxon>
        <taxon>Weeksellaceae</taxon>
        <taxon>Marnyiella</taxon>
    </lineage>
</organism>
<reference evidence="3 4" key="1">
    <citation type="submission" date="2020-07" db="EMBL/GenBank/DDBJ databases">
        <title>Chryseobacterium sp.cx-624.</title>
        <authorList>
            <person name="Yang C."/>
        </authorList>
    </citation>
    <scope>NUCLEOTIDE SEQUENCE [LARGE SCALE GENOMIC DNA]</scope>
    <source>
        <strain evidence="4">cx-624</strain>
        <strain evidence="3">Cx-624</strain>
    </source>
</reference>
<keyword evidence="5" id="KW-1185">Reference proteome</keyword>
<dbReference type="Proteomes" id="UP000515349">
    <property type="component" value="Chromosome"/>
</dbReference>
<evidence type="ECO:0000313" key="5">
    <source>
        <dbReference type="Proteomes" id="UP000539710"/>
    </source>
</evidence>
<dbReference type="AlphaFoldDB" id="A0A7D7QFE5"/>
<evidence type="ECO:0000313" key="4">
    <source>
        <dbReference type="Proteomes" id="UP000515349"/>
    </source>
</evidence>
<dbReference type="GO" id="GO:0004181">
    <property type="term" value="F:metallocarboxypeptidase activity"/>
    <property type="evidence" value="ECO:0007669"/>
    <property type="project" value="InterPro"/>
</dbReference>
<protein>
    <submittedName>
        <fullName evidence="3">Peptidase M14</fullName>
    </submittedName>
</protein>
<dbReference type="SUPFAM" id="SSF53187">
    <property type="entry name" value="Zn-dependent exopeptidases"/>
    <property type="match status" value="1"/>
</dbReference>
<evidence type="ECO:0000313" key="2">
    <source>
        <dbReference type="EMBL" id="MBA5245794.1"/>
    </source>
</evidence>
<dbReference type="InterPro" id="IPR000834">
    <property type="entry name" value="Peptidase_M14"/>
</dbReference>
<evidence type="ECO:0000313" key="3">
    <source>
        <dbReference type="EMBL" id="QMS98803.1"/>
    </source>
</evidence>
<dbReference type="RefSeq" id="WP_181885912.1">
    <property type="nucleotide sequence ID" value="NZ_CP059472.1"/>
</dbReference>
<dbReference type="EMBL" id="JACEUX010000001">
    <property type="protein sequence ID" value="MBA5245794.1"/>
    <property type="molecule type" value="Genomic_DNA"/>
</dbReference>